<dbReference type="InterPro" id="IPR038185">
    <property type="entry name" value="MyTH4_dom_sf"/>
</dbReference>
<dbReference type="PANTHER" id="PTHR22692:SF16">
    <property type="entry name" value="MYOSIN XVB"/>
    <property type="match status" value="1"/>
</dbReference>
<proteinExistence type="predicted"/>
<dbReference type="Pfam" id="PF00784">
    <property type="entry name" value="MyTH4"/>
    <property type="match status" value="1"/>
</dbReference>
<keyword evidence="3" id="KW-1185">Reference proteome</keyword>
<protein>
    <recommendedName>
        <fullName evidence="1">MyTH4 domain-containing protein</fullName>
    </recommendedName>
</protein>
<dbReference type="Ensembl" id="ENSZALT00000025655.1">
    <property type="protein sequence ID" value="ENSZALP00000019517.1"/>
    <property type="gene ID" value="ENSZALG00000015457.1"/>
</dbReference>
<dbReference type="AlphaFoldDB" id="A0A8D2N7G8"/>
<evidence type="ECO:0000313" key="2">
    <source>
        <dbReference type="Ensembl" id="ENSZALP00000019517.1"/>
    </source>
</evidence>
<name>A0A8D2N7G8_ZONAL</name>
<dbReference type="GO" id="GO:0005856">
    <property type="term" value="C:cytoskeleton"/>
    <property type="evidence" value="ECO:0007669"/>
    <property type="project" value="InterPro"/>
</dbReference>
<evidence type="ECO:0000259" key="1">
    <source>
        <dbReference type="PROSITE" id="PS51016"/>
    </source>
</evidence>
<dbReference type="Gene3D" id="1.25.40.530">
    <property type="entry name" value="MyTH4 domain"/>
    <property type="match status" value="1"/>
</dbReference>
<dbReference type="SMART" id="SM00139">
    <property type="entry name" value="MyTH4"/>
    <property type="match status" value="1"/>
</dbReference>
<accession>A0A8D2N7G8</accession>
<reference evidence="2" key="1">
    <citation type="submission" date="2025-08" db="UniProtKB">
        <authorList>
            <consortium name="Ensembl"/>
        </authorList>
    </citation>
    <scope>IDENTIFICATION</scope>
</reference>
<dbReference type="PROSITE" id="PS51016">
    <property type="entry name" value="MYTH4"/>
    <property type="match status" value="1"/>
</dbReference>
<sequence>LGLTDVGLQLQFSLSCPGSFQILRFIGDQSLHGWQEVLLGNFIAGRGLRDAALRDEIFSQVVAQSWRNPDTERSRRGWLLMAILLSCFGPSPLFPFPADIAKICQSNLRKNFLYGGRRHLPFPVEMEALLVWGQGECVCLLLGLPGQGIHFLLSLLQVAKELLQEICEQMGIGEQQETQDFVLFAIRSKMVRPIKLEEYLHDYLLEDMLVTVTLRRLIWRTPLHFDNQVYTDVHYGQVLWDYLNGRILLNQNKDMEMQVALLAMFQHWAKVEQQNSAPSRYVCWCSKLLAESCCPQATFCCLLEHVMRLPFFGYSIFTVERISDDTIPVPCFFGVNKEEIIVVDGTTQAVSRVVALRELQRMRTLRPLSDGGPPGLELHYGSPDSPRALWLELPQVRSARACREWPRKTALFPFL</sequence>
<reference evidence="2" key="2">
    <citation type="submission" date="2025-09" db="UniProtKB">
        <authorList>
            <consortium name="Ensembl"/>
        </authorList>
    </citation>
    <scope>IDENTIFICATION</scope>
</reference>
<feature type="domain" description="MyTH4" evidence="1">
    <location>
        <begin position="1"/>
        <end position="130"/>
    </location>
</feature>
<dbReference type="InterPro" id="IPR051567">
    <property type="entry name" value="Unconventional_Myosin_ATPase"/>
</dbReference>
<dbReference type="InterPro" id="IPR000857">
    <property type="entry name" value="MyTH4_dom"/>
</dbReference>
<evidence type="ECO:0000313" key="3">
    <source>
        <dbReference type="Proteomes" id="UP000694413"/>
    </source>
</evidence>
<dbReference type="Proteomes" id="UP000694413">
    <property type="component" value="Unassembled WGS sequence"/>
</dbReference>
<organism evidence="2 3">
    <name type="scientific">Zonotrichia albicollis</name>
    <name type="common">White-throated sparrow</name>
    <name type="synonym">Fringilla albicollis</name>
    <dbReference type="NCBI Taxonomy" id="44394"/>
    <lineage>
        <taxon>Eukaryota</taxon>
        <taxon>Metazoa</taxon>
        <taxon>Chordata</taxon>
        <taxon>Craniata</taxon>
        <taxon>Vertebrata</taxon>
        <taxon>Euteleostomi</taxon>
        <taxon>Archelosauria</taxon>
        <taxon>Archosauria</taxon>
        <taxon>Dinosauria</taxon>
        <taxon>Saurischia</taxon>
        <taxon>Theropoda</taxon>
        <taxon>Coelurosauria</taxon>
        <taxon>Aves</taxon>
        <taxon>Neognathae</taxon>
        <taxon>Neoaves</taxon>
        <taxon>Telluraves</taxon>
        <taxon>Australaves</taxon>
        <taxon>Passeriformes</taxon>
        <taxon>Passerellidae</taxon>
        <taxon>Zonotrichia</taxon>
    </lineage>
</organism>
<dbReference type="PANTHER" id="PTHR22692">
    <property type="entry name" value="MYOSIN VII, XV"/>
    <property type="match status" value="1"/>
</dbReference>